<gene>
    <name evidence="9" type="ORF">FXN61_16535</name>
</gene>
<keyword evidence="5 8" id="KW-0812">Transmembrane</keyword>
<evidence type="ECO:0000256" key="5">
    <source>
        <dbReference type="ARBA" id="ARBA00022692"/>
    </source>
</evidence>
<accession>A0ABX1FHA2</accession>
<dbReference type="EMBL" id="VSRL01000052">
    <property type="protein sequence ID" value="NKE58343.1"/>
    <property type="molecule type" value="Genomic_DNA"/>
</dbReference>
<feature type="non-terminal residue" evidence="9">
    <location>
        <position position="1"/>
    </location>
</feature>
<organism evidence="9 10">
    <name type="scientific">Lentzea indica</name>
    <dbReference type="NCBI Taxonomy" id="2604800"/>
    <lineage>
        <taxon>Bacteria</taxon>
        <taxon>Bacillati</taxon>
        <taxon>Actinomycetota</taxon>
        <taxon>Actinomycetes</taxon>
        <taxon>Pseudonocardiales</taxon>
        <taxon>Pseudonocardiaceae</taxon>
        <taxon>Lentzea</taxon>
    </lineage>
</organism>
<dbReference type="RefSeq" id="WP_167974978.1">
    <property type="nucleotide sequence ID" value="NZ_VSRL01000052.1"/>
</dbReference>
<comment type="subcellular location">
    <subcellularLocation>
        <location evidence="1">Cell membrane</location>
        <topology evidence="1">Multi-pass membrane protein</topology>
    </subcellularLocation>
</comment>
<evidence type="ECO:0000313" key="9">
    <source>
        <dbReference type="EMBL" id="NKE58343.1"/>
    </source>
</evidence>
<dbReference type="Pfam" id="PF01032">
    <property type="entry name" value="FecCD"/>
    <property type="match status" value="1"/>
</dbReference>
<dbReference type="InterPro" id="IPR000522">
    <property type="entry name" value="ABC_transptr_permease_BtuC"/>
</dbReference>
<evidence type="ECO:0000313" key="10">
    <source>
        <dbReference type="Proteomes" id="UP001515943"/>
    </source>
</evidence>
<name>A0ABX1FHA2_9PSEU</name>
<protein>
    <submittedName>
        <fullName evidence="9">Iron chelate uptake ABC transporter family permease subunit</fullName>
    </submittedName>
</protein>
<dbReference type="PANTHER" id="PTHR30472:SF1">
    <property type="entry name" value="FE(3+) DICITRATE TRANSPORT SYSTEM PERMEASE PROTEIN FECC-RELATED"/>
    <property type="match status" value="1"/>
</dbReference>
<sequence>LMVAHVARWLTGPDFRWLVPYAGLLGAAVLLLCDIAGRLVVRPAELQAGIVIALIGAPFFAVLVWLGKFRQA</sequence>
<proteinExistence type="inferred from homology"/>
<evidence type="ECO:0000256" key="4">
    <source>
        <dbReference type="ARBA" id="ARBA00022475"/>
    </source>
</evidence>
<keyword evidence="3" id="KW-0813">Transport</keyword>
<dbReference type="Proteomes" id="UP001515943">
    <property type="component" value="Unassembled WGS sequence"/>
</dbReference>
<dbReference type="SUPFAM" id="SSF81345">
    <property type="entry name" value="ABC transporter involved in vitamin B12 uptake, BtuC"/>
    <property type="match status" value="1"/>
</dbReference>
<keyword evidence="6 8" id="KW-1133">Transmembrane helix</keyword>
<reference evidence="9 10" key="1">
    <citation type="submission" date="2019-08" db="EMBL/GenBank/DDBJ databases">
        <title>Lentzea from Indian Himalayas.</title>
        <authorList>
            <person name="Mandal S."/>
            <person name="Mallick Gupta A."/>
            <person name="Maiti P.K."/>
            <person name="Sarkar J."/>
            <person name="Mandal S."/>
        </authorList>
    </citation>
    <scope>NUCLEOTIDE SEQUENCE [LARGE SCALE GENOMIC DNA]</scope>
    <source>
        <strain evidence="9 10">PSKA42</strain>
    </source>
</reference>
<evidence type="ECO:0000256" key="7">
    <source>
        <dbReference type="ARBA" id="ARBA00023136"/>
    </source>
</evidence>
<keyword evidence="4" id="KW-1003">Cell membrane</keyword>
<dbReference type="Gene3D" id="1.10.3470.10">
    <property type="entry name" value="ABC transporter involved in vitamin B12 uptake, BtuC"/>
    <property type="match status" value="1"/>
</dbReference>
<feature type="transmembrane region" description="Helical" evidence="8">
    <location>
        <begin position="48"/>
        <end position="67"/>
    </location>
</feature>
<keyword evidence="7 8" id="KW-0472">Membrane</keyword>
<dbReference type="PANTHER" id="PTHR30472">
    <property type="entry name" value="FERRIC ENTEROBACTIN TRANSPORT SYSTEM PERMEASE PROTEIN"/>
    <property type="match status" value="1"/>
</dbReference>
<dbReference type="InterPro" id="IPR037294">
    <property type="entry name" value="ABC_BtuC-like"/>
</dbReference>
<feature type="transmembrane region" description="Helical" evidence="8">
    <location>
        <begin position="18"/>
        <end position="41"/>
    </location>
</feature>
<evidence type="ECO:0000256" key="6">
    <source>
        <dbReference type="ARBA" id="ARBA00022989"/>
    </source>
</evidence>
<comment type="caution">
    <text evidence="9">The sequence shown here is derived from an EMBL/GenBank/DDBJ whole genome shotgun (WGS) entry which is preliminary data.</text>
</comment>
<evidence type="ECO:0000256" key="2">
    <source>
        <dbReference type="ARBA" id="ARBA00007935"/>
    </source>
</evidence>
<keyword evidence="10" id="KW-1185">Reference proteome</keyword>
<evidence type="ECO:0000256" key="3">
    <source>
        <dbReference type="ARBA" id="ARBA00022448"/>
    </source>
</evidence>
<comment type="similarity">
    <text evidence="2">Belongs to the binding-protein-dependent transport system permease family. FecCD subfamily.</text>
</comment>
<evidence type="ECO:0000256" key="1">
    <source>
        <dbReference type="ARBA" id="ARBA00004651"/>
    </source>
</evidence>
<evidence type="ECO:0000256" key="8">
    <source>
        <dbReference type="SAM" id="Phobius"/>
    </source>
</evidence>